<feature type="compositionally biased region" description="Basic and acidic residues" evidence="10">
    <location>
        <begin position="650"/>
        <end position="660"/>
    </location>
</feature>
<comment type="subcellular location">
    <subcellularLocation>
        <location evidence="1">Cell inner membrane</location>
        <topology evidence="1">Multi-pass membrane protein</topology>
    </subcellularLocation>
</comment>
<dbReference type="Pfam" id="PF16327">
    <property type="entry name" value="CcmF_C"/>
    <property type="match status" value="1"/>
</dbReference>
<evidence type="ECO:0000259" key="12">
    <source>
        <dbReference type="Pfam" id="PF01578"/>
    </source>
</evidence>
<dbReference type="EMBL" id="LT629732">
    <property type="protein sequence ID" value="SDS60673.1"/>
    <property type="molecule type" value="Genomic_DNA"/>
</dbReference>
<feature type="region of interest" description="Disordered" evidence="10">
    <location>
        <begin position="645"/>
        <end position="677"/>
    </location>
</feature>
<evidence type="ECO:0000256" key="6">
    <source>
        <dbReference type="ARBA" id="ARBA00022748"/>
    </source>
</evidence>
<dbReference type="PANTHER" id="PTHR43653:SF1">
    <property type="entry name" value="CYTOCHROME C-TYPE BIOGENESIS PROTEIN CCMF"/>
    <property type="match status" value="1"/>
</dbReference>
<feature type="transmembrane region" description="Helical" evidence="11">
    <location>
        <begin position="499"/>
        <end position="518"/>
    </location>
</feature>
<accession>A0A1H1TK95</accession>
<dbReference type="InterPro" id="IPR003567">
    <property type="entry name" value="Cyt_c_biogenesis"/>
</dbReference>
<keyword evidence="8 11" id="KW-0472">Membrane</keyword>
<proteinExistence type="inferred from homology"/>
<keyword evidence="6" id="KW-0201">Cytochrome c-type biogenesis</keyword>
<evidence type="ECO:0000256" key="1">
    <source>
        <dbReference type="ARBA" id="ARBA00004429"/>
    </source>
</evidence>
<reference evidence="14 15" key="1">
    <citation type="submission" date="2016-10" db="EMBL/GenBank/DDBJ databases">
        <authorList>
            <person name="de Groot N.N."/>
        </authorList>
    </citation>
    <scope>NUCLEOTIDE SEQUENCE [LARGE SCALE GENOMIC DNA]</scope>
    <source>
        <strain evidence="14 15">DSM 22024</strain>
    </source>
</reference>
<dbReference type="PRINTS" id="PR01411">
    <property type="entry name" value="CCMFBIOGNSIS"/>
</dbReference>
<feature type="domain" description="Cytochrome c-type biogenesis protein CcmF C-terminal" evidence="13">
    <location>
        <begin position="313"/>
        <end position="642"/>
    </location>
</feature>
<evidence type="ECO:0000256" key="8">
    <source>
        <dbReference type="ARBA" id="ARBA00023136"/>
    </source>
</evidence>
<evidence type="ECO:0000256" key="9">
    <source>
        <dbReference type="ARBA" id="ARBA00037230"/>
    </source>
</evidence>
<comment type="function">
    <text evidence="9">Required for the biogenesis of c-type cytochromes. Possible subunit of a heme lyase.</text>
</comment>
<dbReference type="GO" id="GO:0020037">
    <property type="term" value="F:heme binding"/>
    <property type="evidence" value="ECO:0007669"/>
    <property type="project" value="InterPro"/>
</dbReference>
<dbReference type="STRING" id="117157.SAMN04489717_3236"/>
<dbReference type="GO" id="GO:0005886">
    <property type="term" value="C:plasma membrane"/>
    <property type="evidence" value="ECO:0007669"/>
    <property type="project" value="UniProtKB-SubCell"/>
</dbReference>
<dbReference type="InterPro" id="IPR003568">
    <property type="entry name" value="Cyt_c_biogenesis_CcmF"/>
</dbReference>
<feature type="transmembrane region" description="Helical" evidence="11">
    <location>
        <begin position="449"/>
        <end position="468"/>
    </location>
</feature>
<dbReference type="OrthoDB" id="9814290at2"/>
<dbReference type="GO" id="GO:0017004">
    <property type="term" value="P:cytochrome complex assembly"/>
    <property type="evidence" value="ECO:0007669"/>
    <property type="project" value="UniProtKB-KW"/>
</dbReference>
<gene>
    <name evidence="14" type="ORF">SAMN04489717_3236</name>
</gene>
<dbReference type="Proteomes" id="UP000198983">
    <property type="component" value="Chromosome I"/>
</dbReference>
<dbReference type="InterPro" id="IPR032523">
    <property type="entry name" value="CcmF_C"/>
</dbReference>
<dbReference type="AlphaFoldDB" id="A0A1H1TK95"/>
<feature type="domain" description="Cytochrome c assembly protein" evidence="12">
    <location>
        <begin position="87"/>
        <end position="294"/>
    </location>
</feature>
<feature type="transmembrane region" description="Helical" evidence="11">
    <location>
        <begin position="174"/>
        <end position="194"/>
    </location>
</feature>
<feature type="transmembrane region" description="Helical" evidence="11">
    <location>
        <begin position="6"/>
        <end position="27"/>
    </location>
</feature>
<feature type="transmembrane region" description="Helical" evidence="11">
    <location>
        <begin position="206"/>
        <end position="227"/>
    </location>
</feature>
<sequence>MTAWFGTFALTLGFCSALASVGLWAWAAATGSPDPPARWPAVVSLLGAAGAIGAAEWALLSHDFSVRFVAENGSRATSAYYTFTSLWAAHDGSLLLWVFLLSCFVAVVALRRMPGLGDLHSWATTVLSAVAAFFFGLALFTGHVFERVSPAPSDGPGPNPLLTDHPAMGIHPPLLYTGLVGMAVPFAFAVGGLITGKLDRRWLAAVRGYAVVAWTALTAGIVMGAWWSYAVLGWGGYWAWDPVENSSLLPWLVATALLHSSMVQRRRQALPVWNLSLSVAAFLLACLGTFLTRSGVTASVHSFADSGVGPVLLGFLAALAAGVVALVLLRADRLGTPRPVGAPLSRGSAILANNVVLVALTVTVLFGTVFPLLAEWTTGQQLSVGPPYYNRMAVPICLVLLLLMALGPLVRWRGDDAGRLLRRMALPVVAGAAAVVVTALTAGGGTMTLLTFGLATLVVASVVVDVVGDVRQTRARAGAGWVRAVGTWWSPHRRRAAGLLVHVAVVLVAVGVAASSAYTSASERTLHPGEQAAFAGHHVRLEKVDRERTGGEMRTAARLRLDGAGGAGGAVIAPALRYFPGHDMTVATPVTVSGLGGDVYVTLLSAEESGKSATLRLAVNPLVGWIWAGGTVMVLGSILAAWPRRRRRRAPEEAAREKAPDAGPEPEPELALEGTGR</sequence>
<dbReference type="InterPro" id="IPR002541">
    <property type="entry name" value="Cyt_c_assembly"/>
</dbReference>
<evidence type="ECO:0000313" key="14">
    <source>
        <dbReference type="EMBL" id="SDS60673.1"/>
    </source>
</evidence>
<evidence type="ECO:0000256" key="2">
    <source>
        <dbReference type="ARBA" id="ARBA00009186"/>
    </source>
</evidence>
<feature type="transmembrane region" description="Helical" evidence="11">
    <location>
        <begin position="311"/>
        <end position="329"/>
    </location>
</feature>
<feature type="transmembrane region" description="Helical" evidence="11">
    <location>
        <begin position="622"/>
        <end position="642"/>
    </location>
</feature>
<feature type="transmembrane region" description="Helical" evidence="11">
    <location>
        <begin position="94"/>
        <end position="110"/>
    </location>
</feature>
<keyword evidence="4" id="KW-0997">Cell inner membrane</keyword>
<feature type="transmembrane region" description="Helical" evidence="11">
    <location>
        <begin position="122"/>
        <end position="145"/>
    </location>
</feature>
<keyword evidence="5 11" id="KW-0812">Transmembrane</keyword>
<keyword evidence="15" id="KW-1185">Reference proteome</keyword>
<protein>
    <submittedName>
        <fullName evidence="14">Cytochrome c-type biogenesis protein CcmF</fullName>
    </submittedName>
</protein>
<evidence type="ECO:0000256" key="11">
    <source>
        <dbReference type="SAM" id="Phobius"/>
    </source>
</evidence>
<dbReference type="GO" id="GO:0015232">
    <property type="term" value="F:heme transmembrane transporter activity"/>
    <property type="evidence" value="ECO:0007669"/>
    <property type="project" value="InterPro"/>
</dbReference>
<keyword evidence="7 11" id="KW-1133">Transmembrane helix</keyword>
<name>A0A1H1TK95_9ACTN</name>
<feature type="transmembrane region" description="Helical" evidence="11">
    <location>
        <begin position="393"/>
        <end position="412"/>
    </location>
</feature>
<dbReference type="Pfam" id="PF01578">
    <property type="entry name" value="Cytochrom_C_asm"/>
    <property type="match status" value="1"/>
</dbReference>
<dbReference type="PRINTS" id="PR01410">
    <property type="entry name" value="CCBIOGENESIS"/>
</dbReference>
<feature type="transmembrane region" description="Helical" evidence="11">
    <location>
        <begin position="247"/>
        <end position="263"/>
    </location>
</feature>
<evidence type="ECO:0000256" key="3">
    <source>
        <dbReference type="ARBA" id="ARBA00022475"/>
    </source>
</evidence>
<evidence type="ECO:0000313" key="15">
    <source>
        <dbReference type="Proteomes" id="UP000198983"/>
    </source>
</evidence>
<evidence type="ECO:0000256" key="5">
    <source>
        <dbReference type="ARBA" id="ARBA00022692"/>
    </source>
</evidence>
<feature type="transmembrane region" description="Helical" evidence="11">
    <location>
        <begin position="350"/>
        <end position="373"/>
    </location>
</feature>
<evidence type="ECO:0000256" key="7">
    <source>
        <dbReference type="ARBA" id="ARBA00022989"/>
    </source>
</evidence>
<comment type="similarity">
    <text evidence="2">Belongs to the CcmF/CycK/Ccl1/NrfE/CcsA family.</text>
</comment>
<dbReference type="RefSeq" id="WP_092654492.1">
    <property type="nucleotide sequence ID" value="NZ_LT629732.1"/>
</dbReference>
<evidence type="ECO:0000259" key="13">
    <source>
        <dbReference type="Pfam" id="PF16327"/>
    </source>
</evidence>
<evidence type="ECO:0000256" key="4">
    <source>
        <dbReference type="ARBA" id="ARBA00022519"/>
    </source>
</evidence>
<keyword evidence="3" id="KW-1003">Cell membrane</keyword>
<dbReference type="PANTHER" id="PTHR43653">
    <property type="entry name" value="CYTOCHROME C ASSEMBLY PROTEIN-RELATED"/>
    <property type="match status" value="1"/>
</dbReference>
<feature type="transmembrane region" description="Helical" evidence="11">
    <location>
        <begin position="270"/>
        <end position="291"/>
    </location>
</feature>
<feature type="transmembrane region" description="Helical" evidence="11">
    <location>
        <begin position="39"/>
        <end position="60"/>
    </location>
</feature>
<organism evidence="14 15">
    <name type="scientific">Actinopolymorpha singaporensis</name>
    <dbReference type="NCBI Taxonomy" id="117157"/>
    <lineage>
        <taxon>Bacteria</taxon>
        <taxon>Bacillati</taxon>
        <taxon>Actinomycetota</taxon>
        <taxon>Actinomycetes</taxon>
        <taxon>Propionibacteriales</taxon>
        <taxon>Actinopolymorphaceae</taxon>
        <taxon>Actinopolymorpha</taxon>
    </lineage>
</organism>
<evidence type="ECO:0000256" key="10">
    <source>
        <dbReference type="SAM" id="MobiDB-lite"/>
    </source>
</evidence>
<feature type="transmembrane region" description="Helical" evidence="11">
    <location>
        <begin position="424"/>
        <end position="443"/>
    </location>
</feature>